<accession>A0A852X2J4</accession>
<gene>
    <name evidence="6" type="ORF">BJY28_001755</name>
</gene>
<keyword evidence="1" id="KW-0479">Metal-binding</keyword>
<dbReference type="EMBL" id="JACBZX010000001">
    <property type="protein sequence ID" value="NYG37286.1"/>
    <property type="molecule type" value="Genomic_DNA"/>
</dbReference>
<dbReference type="InterPro" id="IPR017810">
    <property type="entry name" value="Mycothiol_biosynthesis_MshB"/>
</dbReference>
<evidence type="ECO:0000313" key="7">
    <source>
        <dbReference type="Proteomes" id="UP000592181"/>
    </source>
</evidence>
<dbReference type="InterPro" id="IPR024078">
    <property type="entry name" value="LmbE-like_dom_sf"/>
</dbReference>
<name>A0A852X2J4_9MICO</name>
<evidence type="ECO:0000256" key="5">
    <source>
        <dbReference type="SAM" id="MobiDB-lite"/>
    </source>
</evidence>
<sequence>MTLASAAPVPVPGRPARLLLVHAHPDDETLATGVTIAHHVAAGDEVHVLTCTLGEEGEVIPDELAHLAADREDRLDAHRREELRGAMASIGARSHVLRDGSPERWRDSGMAGSPSAAHPRAWAGAPLEEAAAAVREVIAQVDPDLVITYDQHGGYAHPDHIRTHEATCAALAAMPAAARPALFGIYTPRSWADQDRDWLAAHPVPGWTQPEGPYPPSVVDDAVVTHAVVDPDAVAAQAAALEHHRTQVTVAGETYALSNDVAARLPGREGFARLDPGTGRPLAGDQPAEVGDRPAETGDRLGDPGQERQPLVQRTATAGSPESSG</sequence>
<feature type="compositionally biased region" description="Basic and acidic residues" evidence="5">
    <location>
        <begin position="290"/>
        <end position="306"/>
    </location>
</feature>
<keyword evidence="3" id="KW-0862">Zinc</keyword>
<feature type="compositionally biased region" description="Polar residues" evidence="5">
    <location>
        <begin position="312"/>
        <end position="325"/>
    </location>
</feature>
<evidence type="ECO:0000256" key="3">
    <source>
        <dbReference type="ARBA" id="ARBA00022833"/>
    </source>
</evidence>
<keyword evidence="7" id="KW-1185">Reference proteome</keyword>
<dbReference type="PANTHER" id="PTHR12993:SF26">
    <property type="entry name" value="1D-MYO-INOSITOL 2-ACETAMIDO-2-DEOXY-ALPHA-D-GLUCOPYRANOSIDE DEACETYLASE"/>
    <property type="match status" value="1"/>
</dbReference>
<evidence type="ECO:0000256" key="4">
    <source>
        <dbReference type="NCBIfam" id="TIGR03445"/>
    </source>
</evidence>
<dbReference type="Gene3D" id="3.40.50.10320">
    <property type="entry name" value="LmbE-like"/>
    <property type="match status" value="1"/>
</dbReference>
<feature type="region of interest" description="Disordered" evidence="5">
    <location>
        <begin position="269"/>
        <end position="325"/>
    </location>
</feature>
<dbReference type="PANTHER" id="PTHR12993">
    <property type="entry name" value="N-ACETYLGLUCOSAMINYL-PHOSPHATIDYLINOSITOL DE-N-ACETYLASE-RELATED"/>
    <property type="match status" value="1"/>
</dbReference>
<dbReference type="InterPro" id="IPR003737">
    <property type="entry name" value="GlcNAc_PI_deacetylase-related"/>
</dbReference>
<dbReference type="GO" id="GO:0046872">
    <property type="term" value="F:metal ion binding"/>
    <property type="evidence" value="ECO:0007669"/>
    <property type="project" value="UniProtKB-KW"/>
</dbReference>
<protein>
    <recommendedName>
        <fullName evidence="4">N-acetyl-1-D-myo-inositol-2-amino-2-deoxy-alpha-D-glucopyranoside deacetylase</fullName>
        <ecNumber evidence="4">3.5.1.103</ecNumber>
    </recommendedName>
</protein>
<evidence type="ECO:0000313" key="6">
    <source>
        <dbReference type="EMBL" id="NYG37286.1"/>
    </source>
</evidence>
<dbReference type="Proteomes" id="UP000592181">
    <property type="component" value="Unassembled WGS sequence"/>
</dbReference>
<evidence type="ECO:0000256" key="1">
    <source>
        <dbReference type="ARBA" id="ARBA00022723"/>
    </source>
</evidence>
<comment type="caution">
    <text evidence="6">The sequence shown here is derived from an EMBL/GenBank/DDBJ whole genome shotgun (WGS) entry which is preliminary data.</text>
</comment>
<organism evidence="6 7">
    <name type="scientific">Janibacter alkaliphilus</name>
    <dbReference type="NCBI Taxonomy" id="1069963"/>
    <lineage>
        <taxon>Bacteria</taxon>
        <taxon>Bacillati</taxon>
        <taxon>Actinomycetota</taxon>
        <taxon>Actinomycetes</taxon>
        <taxon>Micrococcales</taxon>
        <taxon>Intrasporangiaceae</taxon>
        <taxon>Janibacter</taxon>
    </lineage>
</organism>
<keyword evidence="2 6" id="KW-0378">Hydrolase</keyword>
<reference evidence="6 7" key="1">
    <citation type="submission" date="2020-07" db="EMBL/GenBank/DDBJ databases">
        <title>Sequencing the genomes of 1000 actinobacteria strains.</title>
        <authorList>
            <person name="Klenk H.-P."/>
        </authorList>
    </citation>
    <scope>NUCLEOTIDE SEQUENCE [LARGE SCALE GENOMIC DNA]</scope>
    <source>
        <strain evidence="6 7">DSM 24723</strain>
    </source>
</reference>
<evidence type="ECO:0000256" key="2">
    <source>
        <dbReference type="ARBA" id="ARBA00022801"/>
    </source>
</evidence>
<dbReference type="AlphaFoldDB" id="A0A852X2J4"/>
<dbReference type="GO" id="GO:0035595">
    <property type="term" value="F:N-acetylglucosaminylinositol deacetylase activity"/>
    <property type="evidence" value="ECO:0007669"/>
    <property type="project" value="UniProtKB-EC"/>
</dbReference>
<dbReference type="NCBIfam" id="TIGR03445">
    <property type="entry name" value="mycothiol_MshB"/>
    <property type="match status" value="1"/>
</dbReference>
<dbReference type="SUPFAM" id="SSF102588">
    <property type="entry name" value="LmbE-like"/>
    <property type="match status" value="1"/>
</dbReference>
<dbReference type="GO" id="GO:0010125">
    <property type="term" value="P:mycothiol biosynthetic process"/>
    <property type="evidence" value="ECO:0007669"/>
    <property type="project" value="UniProtKB-UniRule"/>
</dbReference>
<dbReference type="RefSeq" id="WP_343037027.1">
    <property type="nucleotide sequence ID" value="NZ_JACBZX010000001.1"/>
</dbReference>
<dbReference type="EC" id="3.5.1.103" evidence="4"/>
<dbReference type="Pfam" id="PF02585">
    <property type="entry name" value="PIG-L"/>
    <property type="match status" value="1"/>
</dbReference>
<proteinExistence type="predicted"/>